<accession>A0A7D5Z1L8</accession>
<keyword evidence="1" id="KW-1188">Viral release from host cell</keyword>
<dbReference type="Pfam" id="PF04586">
    <property type="entry name" value="Peptidase_S78"/>
    <property type="match status" value="1"/>
</dbReference>
<dbReference type="AlphaFoldDB" id="A0A7D5Z1L8"/>
<name>A0A7D5Z1L8_9NEIS</name>
<organism evidence="5 6">
    <name type="scientific">Chitinibacter fontanus</name>
    <dbReference type="NCBI Taxonomy" id="1737446"/>
    <lineage>
        <taxon>Bacteria</taxon>
        <taxon>Pseudomonadati</taxon>
        <taxon>Pseudomonadota</taxon>
        <taxon>Betaproteobacteria</taxon>
        <taxon>Neisseriales</taxon>
        <taxon>Chitinibacteraceae</taxon>
        <taxon>Chitinibacter</taxon>
    </lineage>
</organism>
<evidence type="ECO:0000313" key="6">
    <source>
        <dbReference type="Proteomes" id="UP000510822"/>
    </source>
</evidence>
<dbReference type="Proteomes" id="UP000510822">
    <property type="component" value="Chromosome"/>
</dbReference>
<evidence type="ECO:0000256" key="2">
    <source>
        <dbReference type="ARBA" id="ARBA00022670"/>
    </source>
</evidence>
<evidence type="ECO:0000313" key="5">
    <source>
        <dbReference type="EMBL" id="QLI80801.1"/>
    </source>
</evidence>
<keyword evidence="3" id="KW-0378">Hydrolase</keyword>
<keyword evidence="2 5" id="KW-0645">Protease</keyword>
<dbReference type="KEGG" id="cfon:HZU75_04245"/>
<dbReference type="NCBIfam" id="TIGR01543">
    <property type="entry name" value="proheadase_HK97"/>
    <property type="match status" value="1"/>
</dbReference>
<evidence type="ECO:0000256" key="1">
    <source>
        <dbReference type="ARBA" id="ARBA00022612"/>
    </source>
</evidence>
<gene>
    <name evidence="5" type="ORF">HZU75_04245</name>
</gene>
<dbReference type="GO" id="GO:0008233">
    <property type="term" value="F:peptidase activity"/>
    <property type="evidence" value="ECO:0007669"/>
    <property type="project" value="UniProtKB-KW"/>
</dbReference>
<proteinExistence type="predicted"/>
<sequence>MPSPNQALSQRECRGFTVDSIKVEQRSEGVAALIQGHAAVFDQLSEDLGGFRERIAPGAFAKTIQKLDQRALWNHNTDYVLGRRGAGTLRLREDSKGLAIEIDPPDTQYARDLMVSMQRGDVDQMSFAFATISDRWDKVDGEWIRTLLEVDLFEVSPVTFPAYSQTDVSARALDGFAAARASEQPPADHDLALRRMRLDLVEAEL</sequence>
<dbReference type="GO" id="GO:0006508">
    <property type="term" value="P:proteolysis"/>
    <property type="evidence" value="ECO:0007669"/>
    <property type="project" value="UniProtKB-KW"/>
</dbReference>
<dbReference type="RefSeq" id="WP_180307935.1">
    <property type="nucleotide sequence ID" value="NZ_CP058952.1"/>
</dbReference>
<evidence type="ECO:0000256" key="3">
    <source>
        <dbReference type="ARBA" id="ARBA00022801"/>
    </source>
</evidence>
<dbReference type="InterPro" id="IPR054613">
    <property type="entry name" value="Peptidase_S78_dom"/>
</dbReference>
<feature type="domain" description="Prohead serine protease" evidence="4">
    <location>
        <begin position="23"/>
        <end position="171"/>
    </location>
</feature>
<dbReference type="EMBL" id="CP058952">
    <property type="protein sequence ID" value="QLI80801.1"/>
    <property type="molecule type" value="Genomic_DNA"/>
</dbReference>
<dbReference type="InterPro" id="IPR006433">
    <property type="entry name" value="Prohead_protease"/>
</dbReference>
<keyword evidence="6" id="KW-1185">Reference proteome</keyword>
<protein>
    <submittedName>
        <fullName evidence="5">HK97 family phage prohead protease</fullName>
    </submittedName>
</protein>
<reference evidence="5 6" key="1">
    <citation type="journal article" date="2016" name="Int. J. Syst. Evol. Microbiol.">
        <title>Chitinibacter fontanus sp. nov., isolated from a spring.</title>
        <authorList>
            <person name="Sheu S.Y."/>
            <person name="Li Y.S."/>
            <person name="Young C.C."/>
            <person name="Chen W.M."/>
        </authorList>
    </citation>
    <scope>NUCLEOTIDE SEQUENCE [LARGE SCALE GENOMIC DNA]</scope>
    <source>
        <strain evidence="5 6">STM-7</strain>
    </source>
</reference>
<evidence type="ECO:0000259" key="4">
    <source>
        <dbReference type="Pfam" id="PF04586"/>
    </source>
</evidence>